<protein>
    <submittedName>
        <fullName evidence="2">Uncharacterized protein</fullName>
    </submittedName>
</protein>
<sequence>MALSGALPASLDPLFNFLYIVPSIPIAAVVALAAGFRAHIVAIALRLLPAFYRIVKTLAMTVASQP</sequence>
<keyword evidence="1" id="KW-0812">Transmembrane</keyword>
<gene>
    <name evidence="2" type="ORF">ENT87_05280</name>
    <name evidence="3" type="ORF">ENU30_05515</name>
</gene>
<evidence type="ECO:0000313" key="2">
    <source>
        <dbReference type="EMBL" id="HGN36940.1"/>
    </source>
</evidence>
<keyword evidence="1" id="KW-1133">Transmembrane helix</keyword>
<dbReference type="AlphaFoldDB" id="A0A7J3I864"/>
<evidence type="ECO:0000313" key="3">
    <source>
        <dbReference type="EMBL" id="HGQ18413.1"/>
    </source>
</evidence>
<dbReference type="EMBL" id="DTAI01000150">
    <property type="protein sequence ID" value="HGN36940.1"/>
    <property type="molecule type" value="Genomic_DNA"/>
</dbReference>
<organism evidence="2">
    <name type="scientific">Ignisphaera aggregans</name>
    <dbReference type="NCBI Taxonomy" id="334771"/>
    <lineage>
        <taxon>Archaea</taxon>
        <taxon>Thermoproteota</taxon>
        <taxon>Thermoprotei</taxon>
        <taxon>Desulfurococcales</taxon>
        <taxon>Desulfurococcaceae</taxon>
        <taxon>Ignisphaera</taxon>
    </lineage>
</organism>
<proteinExistence type="predicted"/>
<comment type="caution">
    <text evidence="2">The sequence shown here is derived from an EMBL/GenBank/DDBJ whole genome shotgun (WGS) entry which is preliminary data.</text>
</comment>
<name>A0A7J3I864_9CREN</name>
<keyword evidence="1" id="KW-0472">Membrane</keyword>
<evidence type="ECO:0000256" key="1">
    <source>
        <dbReference type="SAM" id="Phobius"/>
    </source>
</evidence>
<dbReference type="EMBL" id="DTBZ01000101">
    <property type="protein sequence ID" value="HGQ18413.1"/>
    <property type="molecule type" value="Genomic_DNA"/>
</dbReference>
<reference evidence="2" key="1">
    <citation type="journal article" date="2020" name="mSystems">
        <title>Genome- and Community-Level Interaction Insights into Carbon Utilization and Element Cycling Functions of Hydrothermarchaeota in Hydrothermal Sediment.</title>
        <authorList>
            <person name="Zhou Z."/>
            <person name="Liu Y."/>
            <person name="Xu W."/>
            <person name="Pan J."/>
            <person name="Luo Z.H."/>
            <person name="Li M."/>
        </authorList>
    </citation>
    <scope>NUCLEOTIDE SEQUENCE [LARGE SCALE GENOMIC DNA]</scope>
    <source>
        <strain evidence="2">SpSt-618</strain>
        <strain evidence="3">SpSt-657</strain>
    </source>
</reference>
<feature type="transmembrane region" description="Helical" evidence="1">
    <location>
        <begin position="20"/>
        <end position="48"/>
    </location>
</feature>
<accession>A0A7J3I864</accession>